<name>A0A261Y3B1_9FUNG</name>
<dbReference type="GO" id="GO:0005634">
    <property type="term" value="C:nucleus"/>
    <property type="evidence" value="ECO:0007669"/>
    <property type="project" value="UniProtKB-SubCell"/>
</dbReference>
<evidence type="ECO:0000256" key="2">
    <source>
        <dbReference type="ARBA" id="ARBA00022664"/>
    </source>
</evidence>
<gene>
    <name evidence="9" type="ORF">BZG36_01382</name>
</gene>
<keyword evidence="3" id="KW-0677">Repeat</keyword>
<evidence type="ECO:0000256" key="3">
    <source>
        <dbReference type="ARBA" id="ARBA00022737"/>
    </source>
</evidence>
<dbReference type="Pfam" id="PF05843">
    <property type="entry name" value="Suf"/>
    <property type="match status" value="1"/>
</dbReference>
<keyword evidence="4" id="KW-0508">mRNA splicing</keyword>
<feature type="compositionally biased region" description="Polar residues" evidence="6">
    <location>
        <begin position="1136"/>
        <end position="1152"/>
    </location>
</feature>
<dbReference type="GO" id="GO:0008380">
    <property type="term" value="P:RNA splicing"/>
    <property type="evidence" value="ECO:0007669"/>
    <property type="project" value="UniProtKB-KW"/>
</dbReference>
<evidence type="ECO:0000259" key="8">
    <source>
        <dbReference type="Pfam" id="PF19033"/>
    </source>
</evidence>
<evidence type="ECO:0000259" key="7">
    <source>
        <dbReference type="Pfam" id="PF05843"/>
    </source>
</evidence>
<feature type="region of interest" description="Disordered" evidence="6">
    <location>
        <begin position="1075"/>
        <end position="1198"/>
    </location>
</feature>
<dbReference type="GO" id="GO:0016192">
    <property type="term" value="P:vesicle-mediated transport"/>
    <property type="evidence" value="ECO:0007669"/>
    <property type="project" value="InterPro"/>
</dbReference>
<comment type="caution">
    <text evidence="9">The sequence shown here is derived from an EMBL/GenBank/DDBJ whole genome shotgun (WGS) entry which is preliminary data.</text>
</comment>
<dbReference type="InterPro" id="IPR043989">
    <property type="entry name" value="CCZ1/INTU/HSP4_longin_3"/>
</dbReference>
<dbReference type="Proteomes" id="UP000242875">
    <property type="component" value="Unassembled WGS sequence"/>
</dbReference>
<feature type="region of interest" description="Disordered" evidence="6">
    <location>
        <begin position="528"/>
        <end position="547"/>
    </location>
</feature>
<evidence type="ECO:0000256" key="5">
    <source>
        <dbReference type="ARBA" id="ARBA00023242"/>
    </source>
</evidence>
<dbReference type="OrthoDB" id="360390at2759"/>
<sequence>MVHTQKNKLVFYEPEPGYWMHMSVELGTATRQGKDMNGKDKVFIDYLEQDLNDRALEGVLRAGYDMFKLWHGTFARFLRPSSPRHGVAMDKASIRQLMNALEDFFVDWIWKWDFSQLNNVAPYLVFDGLTYQPTTRKTYLQMQRFCEEMGSAFPDVFNNIFLWAPTGNVLWHSKSLTVKDLCSLHKLVMPILNVRKDSCSAAAMDAKRDTKSWTIPKTFSGSNLLHYFKTNKKTPLSTDASSDANDDDSVKDESSPMSSEGTFVSFTAEKAIWSSRSPKFSSQDEIPEHPTIYLDDAYHQGHLEDTVSLHRSFLILYQTRDGLLWGLTVPTQPTENSEKVNDPQFYRALSEHLCNQQASQLYEALDEDAKRAATSQSELDHKYKFLYFNQTTKAMKSTIRFSKASFIWPYWWPAEAVDANSRNNHQEIAHMIQMKSDFEKLPSAREIYTKSTSNCWVLGVLIGAGRRLTSPEPSDSGHEQGNGFNLAEDVRELYLIVPKKEASMIDAEGKAKQKRYLSVCHVQVEEEAKAPVKEREEDVVTEEHDESSTDLLAQVAEAIEQLARDPYQYDKHVALIQSLRTLGMFEELRNAREQMRQLFPLSEALWTEWIEDEKSMALDKEGKELVLNLYTQAQQDYLSIPLWKEMLEYVFEEFNNEEEEEADDRLDIDLNKIRELMKEALLATQYHFTQSQQVWRVCLDFEMNQLEKHPEYKEEQRKRLNDMFARRTEIPHSDLEETWTLYSTFVSETDSEHFEERMVQATKAKSATLKRSDDLDKKERELASIMASENRLDGYHYYIDKETHQKKPDLFTLSCLYERAISEFYLDPSIWLEYVGFMLEHFNLNEAPLRVCQRAIRNCPWSGDIWTSLFQIMESRVTEHDIIEENFQRAIQHPLLSRSPDDYIKVLVSRCDYYRRRALGAEAAERNLEQFVLVLEESTLLEKQVLPEGDPTYRLQRYQSHIQETLFQDTVAATKTWDAIIKSHGKESEAFLSYIEFAKRHQDYRKVRSLFKQASIKLIDWPERIWDAWIQFEHLYGSADTLLEAVLRTDRQRRIVNKKRAEEAYNMSQAQVAQAAVQEQKTQRNAERMREFRERKKDEKQETQQQARGTKRQGHEGHRAQDPTSRDAKRTKTTETENPNGTSSAAPTTTSFLAPRTVNRPNRPKKRGFETVSRKTVQSASIEGKSQAIADKKGKSNDDFRAMLQGKQ</sequence>
<dbReference type="Gene3D" id="1.25.40.10">
    <property type="entry name" value="Tetratricopeptide repeat domain"/>
    <property type="match status" value="2"/>
</dbReference>
<feature type="domain" description="Suppressor of forked" evidence="7">
    <location>
        <begin position="555"/>
        <end position="892"/>
    </location>
</feature>
<feature type="domain" description="CCZ1/INTU/HPS4 third Longin" evidence="8">
    <location>
        <begin position="382"/>
        <end position="463"/>
    </location>
</feature>
<proteinExistence type="predicted"/>
<organism evidence="9 10">
    <name type="scientific">Bifiguratus adelaidae</name>
    <dbReference type="NCBI Taxonomy" id="1938954"/>
    <lineage>
        <taxon>Eukaryota</taxon>
        <taxon>Fungi</taxon>
        <taxon>Fungi incertae sedis</taxon>
        <taxon>Mucoromycota</taxon>
        <taxon>Mucoromycotina</taxon>
        <taxon>Endogonomycetes</taxon>
        <taxon>Endogonales</taxon>
        <taxon>Endogonales incertae sedis</taxon>
        <taxon>Bifiguratus</taxon>
    </lineage>
</organism>
<feature type="compositionally biased region" description="Basic and acidic residues" evidence="6">
    <location>
        <begin position="1113"/>
        <end position="1135"/>
    </location>
</feature>
<evidence type="ECO:0000313" key="9">
    <source>
        <dbReference type="EMBL" id="OZJ05109.1"/>
    </source>
</evidence>
<reference evidence="9 10" key="1">
    <citation type="journal article" date="2017" name="Mycologia">
        <title>Bifiguratus adelaidae, gen. et sp. nov., a new member of Mucoromycotina in endophytic and soil-dwelling habitats.</title>
        <authorList>
            <person name="Torres-Cruz T.J."/>
            <person name="Billingsley Tobias T.L."/>
            <person name="Almatruk M."/>
            <person name="Hesse C."/>
            <person name="Kuske C.R."/>
            <person name="Desiro A."/>
            <person name="Benucci G.M."/>
            <person name="Bonito G."/>
            <person name="Stajich J.E."/>
            <person name="Dunlap C."/>
            <person name="Arnold A.E."/>
            <person name="Porras-Alfaro A."/>
        </authorList>
    </citation>
    <scope>NUCLEOTIDE SEQUENCE [LARGE SCALE GENOMIC DNA]</scope>
    <source>
        <strain evidence="9 10">AZ0501</strain>
    </source>
</reference>
<dbReference type="AlphaFoldDB" id="A0A261Y3B1"/>
<dbReference type="Pfam" id="PF19033">
    <property type="entry name" value="Intu_longin_3"/>
    <property type="match status" value="1"/>
</dbReference>
<feature type="compositionally biased region" description="Basic and acidic residues" evidence="6">
    <location>
        <begin position="1081"/>
        <end position="1102"/>
    </location>
</feature>
<feature type="region of interest" description="Disordered" evidence="6">
    <location>
        <begin position="235"/>
        <end position="260"/>
    </location>
</feature>
<keyword evidence="10" id="KW-1185">Reference proteome</keyword>
<keyword evidence="2" id="KW-0507">mRNA processing</keyword>
<dbReference type="GO" id="GO:0006397">
    <property type="term" value="P:mRNA processing"/>
    <property type="evidence" value="ECO:0007669"/>
    <property type="project" value="UniProtKB-KW"/>
</dbReference>
<protein>
    <recommendedName>
        <fullName evidence="11">Squamous cell carcinoma antigen recognized by T-cells 3</fullName>
    </recommendedName>
</protein>
<evidence type="ECO:0000256" key="4">
    <source>
        <dbReference type="ARBA" id="ARBA00023187"/>
    </source>
</evidence>
<evidence type="ECO:0000256" key="6">
    <source>
        <dbReference type="SAM" id="MobiDB-lite"/>
    </source>
</evidence>
<dbReference type="InterPro" id="IPR008847">
    <property type="entry name" value="Suf"/>
</dbReference>
<dbReference type="EMBL" id="MVBO01000022">
    <property type="protein sequence ID" value="OZJ05109.1"/>
    <property type="molecule type" value="Genomic_DNA"/>
</dbReference>
<keyword evidence="5" id="KW-0539">Nucleus</keyword>
<accession>A0A261Y3B1</accession>
<dbReference type="PANTHER" id="PTHR17204">
    <property type="entry name" value="PRE-MRNA PROCESSING PROTEIN PRP39-RELATED"/>
    <property type="match status" value="1"/>
</dbReference>
<evidence type="ECO:0008006" key="11">
    <source>
        <dbReference type="Google" id="ProtNLM"/>
    </source>
</evidence>
<comment type="subcellular location">
    <subcellularLocation>
        <location evidence="1">Nucleus</location>
    </subcellularLocation>
</comment>
<evidence type="ECO:0000313" key="10">
    <source>
        <dbReference type="Proteomes" id="UP000242875"/>
    </source>
</evidence>
<dbReference type="SMART" id="SM00386">
    <property type="entry name" value="HAT"/>
    <property type="match status" value="7"/>
</dbReference>
<dbReference type="InterPro" id="IPR003107">
    <property type="entry name" value="HAT"/>
</dbReference>
<dbReference type="InterPro" id="IPR011990">
    <property type="entry name" value="TPR-like_helical_dom_sf"/>
</dbReference>
<evidence type="ECO:0000256" key="1">
    <source>
        <dbReference type="ARBA" id="ARBA00004123"/>
    </source>
</evidence>
<dbReference type="PANTHER" id="PTHR17204:SF25">
    <property type="entry name" value="RRM DOMAIN-CONTAINING PROTEIN"/>
    <property type="match status" value="1"/>
</dbReference>
<feature type="compositionally biased region" description="Basic and acidic residues" evidence="6">
    <location>
        <begin position="528"/>
        <end position="542"/>
    </location>
</feature>
<dbReference type="SUPFAM" id="SSF48452">
    <property type="entry name" value="TPR-like"/>
    <property type="match status" value="1"/>
</dbReference>